<comment type="caution">
    <text evidence="2">The sequence shown here is derived from an EMBL/GenBank/DDBJ whole genome shotgun (WGS) entry which is preliminary data.</text>
</comment>
<accession>A0A7X0J3I3</accession>
<gene>
    <name evidence="2" type="ORF">HDF25_001248</name>
</gene>
<reference evidence="2 3" key="1">
    <citation type="submission" date="2020-08" db="EMBL/GenBank/DDBJ databases">
        <title>Genomic Encyclopedia of Type Strains, Phase IV (KMG-V): Genome sequencing to study the core and pangenomes of soil and plant-associated prokaryotes.</title>
        <authorList>
            <person name="Whitman W."/>
        </authorList>
    </citation>
    <scope>NUCLEOTIDE SEQUENCE [LARGE SCALE GENOMIC DNA]</scope>
    <source>
        <strain evidence="2 3">M2T3</strain>
    </source>
</reference>
<dbReference type="AlphaFoldDB" id="A0A7X0J3I3"/>
<proteinExistence type="predicted"/>
<dbReference type="SUPFAM" id="SSF88874">
    <property type="entry name" value="Receptor-binding domain of short tail fibre protein gp12"/>
    <property type="match status" value="1"/>
</dbReference>
<dbReference type="Proteomes" id="UP000521017">
    <property type="component" value="Unassembled WGS sequence"/>
</dbReference>
<evidence type="ECO:0000313" key="2">
    <source>
        <dbReference type="EMBL" id="MBB6499107.1"/>
    </source>
</evidence>
<evidence type="ECO:0000256" key="1">
    <source>
        <dbReference type="SAM" id="MobiDB-lite"/>
    </source>
</evidence>
<name>A0A7X0J3I3_9SPHI</name>
<dbReference type="RefSeq" id="WP_184623844.1">
    <property type="nucleotide sequence ID" value="NZ_JACHCC010000003.1"/>
</dbReference>
<dbReference type="EMBL" id="JACHCC010000003">
    <property type="protein sequence ID" value="MBB6499107.1"/>
    <property type="molecule type" value="Genomic_DNA"/>
</dbReference>
<feature type="region of interest" description="Disordered" evidence="1">
    <location>
        <begin position="218"/>
        <end position="239"/>
    </location>
</feature>
<protein>
    <recommendedName>
        <fullName evidence="4">Microcystin-dependent protein</fullName>
    </recommendedName>
</protein>
<evidence type="ECO:0000313" key="3">
    <source>
        <dbReference type="Proteomes" id="UP000521017"/>
    </source>
</evidence>
<organism evidence="2 3">
    <name type="scientific">Pedobacter cryoconitis</name>
    <dbReference type="NCBI Taxonomy" id="188932"/>
    <lineage>
        <taxon>Bacteria</taxon>
        <taxon>Pseudomonadati</taxon>
        <taxon>Bacteroidota</taxon>
        <taxon>Sphingobacteriia</taxon>
        <taxon>Sphingobacteriales</taxon>
        <taxon>Sphingobacteriaceae</taxon>
        <taxon>Pedobacter</taxon>
    </lineage>
</organism>
<evidence type="ECO:0008006" key="4">
    <source>
        <dbReference type="Google" id="ProtNLM"/>
    </source>
</evidence>
<dbReference type="CDD" id="cd22641">
    <property type="entry name" value="C24-like"/>
    <property type="match status" value="1"/>
</dbReference>
<sequence>MNNIDFQQTGGFPLETDTLNFMQETYKSLQGLAALAGDNYILSGCTVSGSSVSDGYVVINGEVIAFRGGLSQSNLIIREDKQTRSFENGQTRDVFFTRYVTFGTGTAAIPFSSLMRLKPLSLFRNLPNQSSSAIDLDDENTLATSRAVKLLNDKVETKLPAGCILIWSGSITTIPSGFALCDGQSGRPDLRDRFVLGAGSSYYVGQLGGEKDHRLTQDEMPKHRHGPSSPMGKGDGLAGRGGLAVSRIWGDKDGDYSNNLTDDRGGDQPHNNMPPYFAMAYIIKL</sequence>